<sequence length="80" mass="9140">MADLQVPCRSTAFLPWTYIHDVEIVLEPELMMHRHRVYSTGELSTSQIKHMKCHLTSRGVVPQARVDKTGITKWHIAAKG</sequence>
<dbReference type="AlphaFoldDB" id="A0ABD1XIR5"/>
<dbReference type="Proteomes" id="UP001605036">
    <property type="component" value="Unassembled WGS sequence"/>
</dbReference>
<name>A0ABD1XIR5_9MARC</name>
<organism evidence="1 2">
    <name type="scientific">Riccia fluitans</name>
    <dbReference type="NCBI Taxonomy" id="41844"/>
    <lineage>
        <taxon>Eukaryota</taxon>
        <taxon>Viridiplantae</taxon>
        <taxon>Streptophyta</taxon>
        <taxon>Embryophyta</taxon>
        <taxon>Marchantiophyta</taxon>
        <taxon>Marchantiopsida</taxon>
        <taxon>Marchantiidae</taxon>
        <taxon>Marchantiales</taxon>
        <taxon>Ricciaceae</taxon>
        <taxon>Riccia</taxon>
    </lineage>
</organism>
<gene>
    <name evidence="1" type="ORF">R1flu_027227</name>
</gene>
<proteinExistence type="predicted"/>
<comment type="caution">
    <text evidence="1">The sequence shown here is derived from an EMBL/GenBank/DDBJ whole genome shotgun (WGS) entry which is preliminary data.</text>
</comment>
<dbReference type="EMBL" id="JBHFFA010000008">
    <property type="protein sequence ID" value="KAL2608654.1"/>
    <property type="molecule type" value="Genomic_DNA"/>
</dbReference>
<reference evidence="1 2" key="1">
    <citation type="submission" date="2024-09" db="EMBL/GenBank/DDBJ databases">
        <title>Chromosome-scale assembly of Riccia fluitans.</title>
        <authorList>
            <person name="Paukszto L."/>
            <person name="Sawicki J."/>
            <person name="Karawczyk K."/>
            <person name="Piernik-Szablinska J."/>
            <person name="Szczecinska M."/>
            <person name="Mazdziarz M."/>
        </authorList>
    </citation>
    <scope>NUCLEOTIDE SEQUENCE [LARGE SCALE GENOMIC DNA]</scope>
    <source>
        <strain evidence="1">Rf_01</strain>
        <tissue evidence="1">Aerial parts of the thallus</tissue>
    </source>
</reference>
<keyword evidence="2" id="KW-1185">Reference proteome</keyword>
<evidence type="ECO:0000313" key="2">
    <source>
        <dbReference type="Proteomes" id="UP001605036"/>
    </source>
</evidence>
<accession>A0ABD1XIR5</accession>
<evidence type="ECO:0000313" key="1">
    <source>
        <dbReference type="EMBL" id="KAL2608654.1"/>
    </source>
</evidence>
<protein>
    <submittedName>
        <fullName evidence="1">Uncharacterized protein</fullName>
    </submittedName>
</protein>